<accession>A0AAV5MJD8</accession>
<sequence length="39" mass="4356">MLRSCILAANAQKLSAVHFEQINMHMTVSLDHKFSNIGV</sequence>
<dbReference type="AlphaFoldDB" id="A0AAV5MJD8"/>
<gene>
    <name evidence="1" type="ORF">SLEP1_g55900</name>
</gene>
<organism evidence="1 2">
    <name type="scientific">Rubroshorea leprosula</name>
    <dbReference type="NCBI Taxonomy" id="152421"/>
    <lineage>
        <taxon>Eukaryota</taxon>
        <taxon>Viridiplantae</taxon>
        <taxon>Streptophyta</taxon>
        <taxon>Embryophyta</taxon>
        <taxon>Tracheophyta</taxon>
        <taxon>Spermatophyta</taxon>
        <taxon>Magnoliopsida</taxon>
        <taxon>eudicotyledons</taxon>
        <taxon>Gunneridae</taxon>
        <taxon>Pentapetalae</taxon>
        <taxon>rosids</taxon>
        <taxon>malvids</taxon>
        <taxon>Malvales</taxon>
        <taxon>Dipterocarpaceae</taxon>
        <taxon>Rubroshorea</taxon>
    </lineage>
</organism>
<keyword evidence="2" id="KW-1185">Reference proteome</keyword>
<name>A0AAV5MJD8_9ROSI</name>
<dbReference type="EMBL" id="BPVZ01000287">
    <property type="protein sequence ID" value="GKV49134.1"/>
    <property type="molecule type" value="Genomic_DNA"/>
</dbReference>
<comment type="caution">
    <text evidence="1">The sequence shown here is derived from an EMBL/GenBank/DDBJ whole genome shotgun (WGS) entry which is preliminary data.</text>
</comment>
<dbReference type="Proteomes" id="UP001054252">
    <property type="component" value="Unassembled WGS sequence"/>
</dbReference>
<protein>
    <submittedName>
        <fullName evidence="1">Uncharacterized protein</fullName>
    </submittedName>
</protein>
<evidence type="ECO:0000313" key="1">
    <source>
        <dbReference type="EMBL" id="GKV49134.1"/>
    </source>
</evidence>
<proteinExistence type="predicted"/>
<reference evidence="1 2" key="1">
    <citation type="journal article" date="2021" name="Commun. Biol.">
        <title>The genome of Shorea leprosula (Dipterocarpaceae) highlights the ecological relevance of drought in aseasonal tropical rainforests.</title>
        <authorList>
            <person name="Ng K.K.S."/>
            <person name="Kobayashi M.J."/>
            <person name="Fawcett J.A."/>
            <person name="Hatakeyama M."/>
            <person name="Paape T."/>
            <person name="Ng C.H."/>
            <person name="Ang C.C."/>
            <person name="Tnah L.H."/>
            <person name="Lee C.T."/>
            <person name="Nishiyama T."/>
            <person name="Sese J."/>
            <person name="O'Brien M.J."/>
            <person name="Copetti D."/>
            <person name="Mohd Noor M.I."/>
            <person name="Ong R.C."/>
            <person name="Putra M."/>
            <person name="Sireger I.Z."/>
            <person name="Indrioko S."/>
            <person name="Kosugi Y."/>
            <person name="Izuno A."/>
            <person name="Isagi Y."/>
            <person name="Lee S.L."/>
            <person name="Shimizu K.K."/>
        </authorList>
    </citation>
    <scope>NUCLEOTIDE SEQUENCE [LARGE SCALE GENOMIC DNA]</scope>
    <source>
        <strain evidence="1">214</strain>
    </source>
</reference>
<evidence type="ECO:0000313" key="2">
    <source>
        <dbReference type="Proteomes" id="UP001054252"/>
    </source>
</evidence>